<evidence type="ECO:0000313" key="2">
    <source>
        <dbReference type="EMBL" id="MED6116057.1"/>
    </source>
</evidence>
<reference evidence="2 3" key="1">
    <citation type="journal article" date="2023" name="Plants (Basel)">
        <title>Bridging the Gap: Combining Genomics and Transcriptomics Approaches to Understand Stylosanthes scabra, an Orphan Legume from the Brazilian Caatinga.</title>
        <authorList>
            <person name="Ferreira-Neto J.R.C."/>
            <person name="da Silva M.D."/>
            <person name="Binneck E."/>
            <person name="de Melo N.F."/>
            <person name="da Silva R.H."/>
            <person name="de Melo A.L.T.M."/>
            <person name="Pandolfi V."/>
            <person name="Bustamante F.O."/>
            <person name="Brasileiro-Vidal A.C."/>
            <person name="Benko-Iseppon A.M."/>
        </authorList>
    </citation>
    <scope>NUCLEOTIDE SEQUENCE [LARGE SCALE GENOMIC DNA]</scope>
    <source>
        <tissue evidence="2">Leaves</tissue>
    </source>
</reference>
<evidence type="ECO:0000313" key="3">
    <source>
        <dbReference type="Proteomes" id="UP001341840"/>
    </source>
</evidence>
<keyword evidence="3" id="KW-1185">Reference proteome</keyword>
<organism evidence="2 3">
    <name type="scientific">Stylosanthes scabra</name>
    <dbReference type="NCBI Taxonomy" id="79078"/>
    <lineage>
        <taxon>Eukaryota</taxon>
        <taxon>Viridiplantae</taxon>
        <taxon>Streptophyta</taxon>
        <taxon>Embryophyta</taxon>
        <taxon>Tracheophyta</taxon>
        <taxon>Spermatophyta</taxon>
        <taxon>Magnoliopsida</taxon>
        <taxon>eudicotyledons</taxon>
        <taxon>Gunneridae</taxon>
        <taxon>Pentapetalae</taxon>
        <taxon>rosids</taxon>
        <taxon>fabids</taxon>
        <taxon>Fabales</taxon>
        <taxon>Fabaceae</taxon>
        <taxon>Papilionoideae</taxon>
        <taxon>50 kb inversion clade</taxon>
        <taxon>dalbergioids sensu lato</taxon>
        <taxon>Dalbergieae</taxon>
        <taxon>Pterocarpus clade</taxon>
        <taxon>Stylosanthes</taxon>
    </lineage>
</organism>
<feature type="region of interest" description="Disordered" evidence="1">
    <location>
        <begin position="1"/>
        <end position="192"/>
    </location>
</feature>
<feature type="compositionally biased region" description="Polar residues" evidence="1">
    <location>
        <begin position="71"/>
        <end position="83"/>
    </location>
</feature>
<sequence>MDRNGPAPSAKGKAKAYGPPTRASPRLVALRSQSVANPRPEIPVPSNIAPTPSLPPKKRPIQKAAGEGTSKAATQSFRRQSQRIAAIGRTFTQAPNEQEAPQDTEVEEEEEEEEDPEEDPKEESAAKEVLREEDDFADYWELMDSESEDAAGDDLHFWNFDGDLPDWGNADPANSSSGMELRRTPSSKPRGT</sequence>
<feature type="compositionally biased region" description="Polar residues" evidence="1">
    <location>
        <begin position="172"/>
        <end position="192"/>
    </location>
</feature>
<evidence type="ECO:0000256" key="1">
    <source>
        <dbReference type="SAM" id="MobiDB-lite"/>
    </source>
</evidence>
<gene>
    <name evidence="2" type="ORF">PIB30_096541</name>
</gene>
<name>A0ABU6QVI9_9FABA</name>
<protein>
    <submittedName>
        <fullName evidence="2">Uncharacterized protein</fullName>
    </submittedName>
</protein>
<dbReference type="Proteomes" id="UP001341840">
    <property type="component" value="Unassembled WGS sequence"/>
</dbReference>
<accession>A0ABU6QVI9</accession>
<proteinExistence type="predicted"/>
<feature type="compositionally biased region" description="Acidic residues" evidence="1">
    <location>
        <begin position="100"/>
        <end position="121"/>
    </location>
</feature>
<feature type="compositionally biased region" description="Acidic residues" evidence="1">
    <location>
        <begin position="131"/>
        <end position="152"/>
    </location>
</feature>
<feature type="compositionally biased region" description="Low complexity" evidence="1">
    <location>
        <begin position="1"/>
        <end position="20"/>
    </location>
</feature>
<comment type="caution">
    <text evidence="2">The sequence shown here is derived from an EMBL/GenBank/DDBJ whole genome shotgun (WGS) entry which is preliminary data.</text>
</comment>
<dbReference type="EMBL" id="JASCZI010002298">
    <property type="protein sequence ID" value="MED6116057.1"/>
    <property type="molecule type" value="Genomic_DNA"/>
</dbReference>